<dbReference type="Proteomes" id="UP001329430">
    <property type="component" value="Chromosome 4"/>
</dbReference>
<keyword evidence="7 11" id="KW-1133">Transmembrane helix</keyword>
<name>A0AAN7ZI55_9COLE</name>
<reference evidence="12 13" key="1">
    <citation type="journal article" date="2024" name="Insects">
        <title>An Improved Chromosome-Level Genome Assembly of the Firefly Pyrocoelia pectoralis.</title>
        <authorList>
            <person name="Fu X."/>
            <person name="Meyer-Rochow V.B."/>
            <person name="Ballantyne L."/>
            <person name="Zhu X."/>
        </authorList>
    </citation>
    <scope>NUCLEOTIDE SEQUENCE [LARGE SCALE GENOMIC DNA]</scope>
    <source>
        <strain evidence="12">XCY_ONT2</strain>
    </source>
</reference>
<comment type="caution">
    <text evidence="12">The sequence shown here is derived from an EMBL/GenBank/DDBJ whole genome shotgun (WGS) entry which is preliminary data.</text>
</comment>
<sequence length="341" mass="38869">MNNFNLQVKSVYNYLHKVKVKIGVSSLTVSLFFGFPLSMAIVVYVGFYTPFWPLLLIYLIWMYTVDKSTCETGGRKKLNLRWCNEHYVDYFPLTYEINGDVELDPAQNYLFCCYPHAVISYGAIVLFTTNIQNGFRKLFPKHAYRMVTLGMLFNIPFVREVFLETGACSASERSLNHLLGNSGGGTIVGLVVGGAEEALYAKPGEYRIILNNRRGFIRVALKNGTPIVPVFSFGANETFAQIHNRYILAFQRCVKTITGAFPVFMNGHGYFQDSFGLVPLQKPIHTVIGKPIEVQKVLNPTKEEINNLHQKFKEELTRISLFNEYKLKYIENSENVNLIIH</sequence>
<comment type="subcellular location">
    <subcellularLocation>
        <location evidence="1 11">Endoplasmic reticulum membrane</location>
        <topology evidence="1 11">Multi-pass membrane protein</topology>
    </subcellularLocation>
</comment>
<protein>
    <recommendedName>
        <fullName evidence="11">Acyltransferase</fullName>
        <ecNumber evidence="11">2.3.1.-</ecNumber>
    </recommendedName>
</protein>
<dbReference type="PANTHER" id="PTHR12317">
    <property type="entry name" value="DIACYLGLYCEROL O-ACYLTRANSFERASE"/>
    <property type="match status" value="1"/>
</dbReference>
<keyword evidence="9 11" id="KW-0472">Membrane</keyword>
<dbReference type="GO" id="GO:0005789">
    <property type="term" value="C:endoplasmic reticulum membrane"/>
    <property type="evidence" value="ECO:0007669"/>
    <property type="project" value="UniProtKB-SubCell"/>
</dbReference>
<evidence type="ECO:0000313" key="13">
    <source>
        <dbReference type="Proteomes" id="UP001329430"/>
    </source>
</evidence>
<dbReference type="CDD" id="cd07987">
    <property type="entry name" value="LPLAT_MGAT-like"/>
    <property type="match status" value="1"/>
</dbReference>
<evidence type="ECO:0000256" key="1">
    <source>
        <dbReference type="ARBA" id="ARBA00004477"/>
    </source>
</evidence>
<proteinExistence type="inferred from homology"/>
<dbReference type="PANTHER" id="PTHR12317:SF79">
    <property type="entry name" value="ACYLTRANSFERASE"/>
    <property type="match status" value="1"/>
</dbReference>
<dbReference type="GO" id="GO:0019432">
    <property type="term" value="P:triglyceride biosynthetic process"/>
    <property type="evidence" value="ECO:0007669"/>
    <property type="project" value="TreeGrafter"/>
</dbReference>
<evidence type="ECO:0000256" key="2">
    <source>
        <dbReference type="ARBA" id="ARBA00005420"/>
    </source>
</evidence>
<dbReference type="EMBL" id="JAVRBK010000004">
    <property type="protein sequence ID" value="KAK5644897.1"/>
    <property type="molecule type" value="Genomic_DNA"/>
</dbReference>
<feature type="transmembrane region" description="Helical" evidence="11">
    <location>
        <begin position="20"/>
        <end position="41"/>
    </location>
</feature>
<keyword evidence="8" id="KW-0443">Lipid metabolism</keyword>
<dbReference type="GO" id="GO:0004144">
    <property type="term" value="F:diacylglycerol O-acyltransferase activity"/>
    <property type="evidence" value="ECO:0007669"/>
    <property type="project" value="TreeGrafter"/>
</dbReference>
<evidence type="ECO:0000256" key="4">
    <source>
        <dbReference type="ARBA" id="ARBA00022679"/>
    </source>
</evidence>
<dbReference type="InterPro" id="IPR007130">
    <property type="entry name" value="DAGAT"/>
</dbReference>
<keyword evidence="10" id="KW-0012">Acyltransferase</keyword>
<keyword evidence="6 11" id="KW-0256">Endoplasmic reticulum</keyword>
<dbReference type="Pfam" id="PF03982">
    <property type="entry name" value="DAGAT"/>
    <property type="match status" value="1"/>
</dbReference>
<gene>
    <name evidence="12" type="ORF">RI129_006197</name>
</gene>
<evidence type="ECO:0000256" key="11">
    <source>
        <dbReference type="RuleBase" id="RU367023"/>
    </source>
</evidence>
<keyword evidence="3" id="KW-0444">Lipid biosynthesis</keyword>
<comment type="similarity">
    <text evidence="2 11">Belongs to the diacylglycerol acyltransferase family.</text>
</comment>
<evidence type="ECO:0000256" key="10">
    <source>
        <dbReference type="ARBA" id="ARBA00023315"/>
    </source>
</evidence>
<evidence type="ECO:0000256" key="3">
    <source>
        <dbReference type="ARBA" id="ARBA00022516"/>
    </source>
</evidence>
<dbReference type="AlphaFoldDB" id="A0AAN7ZI55"/>
<keyword evidence="5 11" id="KW-0812">Transmembrane</keyword>
<feature type="transmembrane region" description="Helical" evidence="11">
    <location>
        <begin position="47"/>
        <end position="65"/>
    </location>
</feature>
<evidence type="ECO:0000256" key="9">
    <source>
        <dbReference type="ARBA" id="ARBA00023136"/>
    </source>
</evidence>
<keyword evidence="4 11" id="KW-0808">Transferase</keyword>
<organism evidence="12 13">
    <name type="scientific">Pyrocoelia pectoralis</name>
    <dbReference type="NCBI Taxonomy" id="417401"/>
    <lineage>
        <taxon>Eukaryota</taxon>
        <taxon>Metazoa</taxon>
        <taxon>Ecdysozoa</taxon>
        <taxon>Arthropoda</taxon>
        <taxon>Hexapoda</taxon>
        <taxon>Insecta</taxon>
        <taxon>Pterygota</taxon>
        <taxon>Neoptera</taxon>
        <taxon>Endopterygota</taxon>
        <taxon>Coleoptera</taxon>
        <taxon>Polyphaga</taxon>
        <taxon>Elateriformia</taxon>
        <taxon>Elateroidea</taxon>
        <taxon>Lampyridae</taxon>
        <taxon>Lampyrinae</taxon>
        <taxon>Pyrocoelia</taxon>
    </lineage>
</organism>
<dbReference type="EC" id="2.3.1.-" evidence="11"/>
<evidence type="ECO:0000256" key="6">
    <source>
        <dbReference type="ARBA" id="ARBA00022824"/>
    </source>
</evidence>
<evidence type="ECO:0000313" key="12">
    <source>
        <dbReference type="EMBL" id="KAK5644897.1"/>
    </source>
</evidence>
<evidence type="ECO:0000256" key="5">
    <source>
        <dbReference type="ARBA" id="ARBA00022692"/>
    </source>
</evidence>
<evidence type="ECO:0000256" key="7">
    <source>
        <dbReference type="ARBA" id="ARBA00022989"/>
    </source>
</evidence>
<evidence type="ECO:0000256" key="8">
    <source>
        <dbReference type="ARBA" id="ARBA00023098"/>
    </source>
</evidence>
<accession>A0AAN7ZI55</accession>
<keyword evidence="13" id="KW-1185">Reference proteome</keyword>